<dbReference type="Pfam" id="PF02108">
    <property type="entry name" value="FliH"/>
    <property type="match status" value="1"/>
</dbReference>
<evidence type="ECO:0000256" key="4">
    <source>
        <dbReference type="ARBA" id="ARBA00022448"/>
    </source>
</evidence>
<dbReference type="InterPro" id="IPR051472">
    <property type="entry name" value="T3SS_Stator/FliH"/>
</dbReference>
<dbReference type="EMBL" id="BMZA01000005">
    <property type="protein sequence ID" value="GGZ03762.1"/>
    <property type="molecule type" value="Genomic_DNA"/>
</dbReference>
<dbReference type="PANTHER" id="PTHR34982">
    <property type="entry name" value="YOP PROTEINS TRANSLOCATION PROTEIN L"/>
    <property type="match status" value="1"/>
</dbReference>
<name>A0A918PFW2_9SPHN</name>
<comment type="caution">
    <text evidence="9">The sequence shown here is derived from an EMBL/GenBank/DDBJ whole genome shotgun (WGS) entry which is preliminary data.</text>
</comment>
<dbReference type="PANTHER" id="PTHR34982:SF1">
    <property type="entry name" value="FLAGELLAR ASSEMBLY PROTEIN FLIH"/>
    <property type="match status" value="1"/>
</dbReference>
<accession>A0A918PFW2</accession>
<reference evidence="9" key="1">
    <citation type="journal article" date="2014" name="Int. J. Syst. Evol. Microbiol.">
        <title>Complete genome sequence of Corynebacterium casei LMG S-19264T (=DSM 44701T), isolated from a smear-ripened cheese.</title>
        <authorList>
            <consortium name="US DOE Joint Genome Institute (JGI-PGF)"/>
            <person name="Walter F."/>
            <person name="Albersmeier A."/>
            <person name="Kalinowski J."/>
            <person name="Ruckert C."/>
        </authorList>
    </citation>
    <scope>NUCLEOTIDE SEQUENCE</scope>
    <source>
        <strain evidence="9">KCTC 32255</strain>
    </source>
</reference>
<evidence type="ECO:0000256" key="1">
    <source>
        <dbReference type="ARBA" id="ARBA00003041"/>
    </source>
</evidence>
<evidence type="ECO:0000256" key="7">
    <source>
        <dbReference type="ARBA" id="ARBA00023225"/>
    </source>
</evidence>
<dbReference type="AlphaFoldDB" id="A0A918PFW2"/>
<keyword evidence="10" id="KW-1185">Reference proteome</keyword>
<dbReference type="InterPro" id="IPR018035">
    <property type="entry name" value="Flagellar_FliH/T3SS_HrpE"/>
</dbReference>
<evidence type="ECO:0000259" key="8">
    <source>
        <dbReference type="Pfam" id="PF02108"/>
    </source>
</evidence>
<gene>
    <name evidence="9" type="ORF">GCM10011614_18460</name>
</gene>
<dbReference type="GO" id="GO:0005829">
    <property type="term" value="C:cytosol"/>
    <property type="evidence" value="ECO:0007669"/>
    <property type="project" value="TreeGrafter"/>
</dbReference>
<comment type="function">
    <text evidence="1">Needed for flagellar regrowth and assembly.</text>
</comment>
<keyword evidence="6" id="KW-0653">Protein transport</keyword>
<dbReference type="RefSeq" id="WP_189620900.1">
    <property type="nucleotide sequence ID" value="NZ_BMZA01000005.1"/>
</dbReference>
<dbReference type="Proteomes" id="UP000648075">
    <property type="component" value="Unassembled WGS sequence"/>
</dbReference>
<organism evidence="9 10">
    <name type="scientific">Novosphingobium colocasiae</name>
    <dbReference type="NCBI Taxonomy" id="1256513"/>
    <lineage>
        <taxon>Bacteria</taxon>
        <taxon>Pseudomonadati</taxon>
        <taxon>Pseudomonadota</taxon>
        <taxon>Alphaproteobacteria</taxon>
        <taxon>Sphingomonadales</taxon>
        <taxon>Sphingomonadaceae</taxon>
        <taxon>Novosphingobium</taxon>
    </lineage>
</organism>
<dbReference type="GO" id="GO:0015031">
    <property type="term" value="P:protein transport"/>
    <property type="evidence" value="ECO:0007669"/>
    <property type="project" value="UniProtKB-KW"/>
</dbReference>
<evidence type="ECO:0000313" key="10">
    <source>
        <dbReference type="Proteomes" id="UP000648075"/>
    </source>
</evidence>
<keyword evidence="5" id="KW-1005">Bacterial flagellum biogenesis</keyword>
<proteinExistence type="inferred from homology"/>
<evidence type="ECO:0000313" key="9">
    <source>
        <dbReference type="EMBL" id="GGZ03762.1"/>
    </source>
</evidence>
<evidence type="ECO:0000256" key="3">
    <source>
        <dbReference type="ARBA" id="ARBA00016507"/>
    </source>
</evidence>
<evidence type="ECO:0000256" key="6">
    <source>
        <dbReference type="ARBA" id="ARBA00022927"/>
    </source>
</evidence>
<sequence length="225" mass="24651">MSDRFVARWPFRDLDPDHGPEVSRPGFSLLEHLGASGGFVPDRRFSGLNLPVRVTAEPVLEVLVEPCEVLDPLAEAYAQGHEAGYADARAQADLRAAEDASAREGLALSFARLDGLLEEDLRRRLRDTVAALCEAAIAPLALDEDALVRRIGVAVAMLSRAEDERLIRLHPEDMALVAERFASDWNVQPDPTLERGTIRVESRTGGVEDGPASWRLAIAEALHRC</sequence>
<reference evidence="9" key="2">
    <citation type="submission" date="2020-09" db="EMBL/GenBank/DDBJ databases">
        <authorList>
            <person name="Sun Q."/>
            <person name="Kim S."/>
        </authorList>
    </citation>
    <scope>NUCLEOTIDE SEQUENCE</scope>
    <source>
        <strain evidence="9">KCTC 32255</strain>
    </source>
</reference>
<evidence type="ECO:0000256" key="2">
    <source>
        <dbReference type="ARBA" id="ARBA00006602"/>
    </source>
</evidence>
<keyword evidence="7" id="KW-1006">Bacterial flagellum protein export</keyword>
<feature type="domain" description="Flagellar assembly protein FliH/Type III secretion system HrpE" evidence="8">
    <location>
        <begin position="116"/>
        <end position="207"/>
    </location>
</feature>
<keyword evidence="4" id="KW-0813">Transport</keyword>
<evidence type="ECO:0000256" key="5">
    <source>
        <dbReference type="ARBA" id="ARBA00022795"/>
    </source>
</evidence>
<comment type="similarity">
    <text evidence="2">Belongs to the FliH family.</text>
</comment>
<protein>
    <recommendedName>
        <fullName evidence="3">Flagellar assembly protein FliH</fullName>
    </recommendedName>
</protein>
<dbReference type="GO" id="GO:0044781">
    <property type="term" value="P:bacterial-type flagellum organization"/>
    <property type="evidence" value="ECO:0007669"/>
    <property type="project" value="UniProtKB-KW"/>
</dbReference>